<keyword evidence="11 14" id="KW-0255">Endonuclease</keyword>
<evidence type="ECO:0000313" key="19">
    <source>
        <dbReference type="EMBL" id="ERJ13500.1"/>
    </source>
</evidence>
<dbReference type="GO" id="GO:0005737">
    <property type="term" value="C:cytoplasm"/>
    <property type="evidence" value="ECO:0007669"/>
    <property type="project" value="UniProtKB-SubCell"/>
</dbReference>
<evidence type="ECO:0000256" key="12">
    <source>
        <dbReference type="ARBA" id="ARBA00022801"/>
    </source>
</evidence>
<dbReference type="InterPro" id="IPR024567">
    <property type="entry name" value="RNase_HII/HIII_dom"/>
</dbReference>
<keyword evidence="8 14" id="KW-0963">Cytoplasm</keyword>
<dbReference type="PANTHER" id="PTHR10954">
    <property type="entry name" value="RIBONUCLEASE H2 SUBUNIT A"/>
    <property type="match status" value="1"/>
</dbReference>
<dbReference type="InterPro" id="IPR036397">
    <property type="entry name" value="RNaseH_sf"/>
</dbReference>
<evidence type="ECO:0000256" key="14">
    <source>
        <dbReference type="HAMAP-Rule" id="MF_00052"/>
    </source>
</evidence>
<comment type="similarity">
    <text evidence="5 14 16">Belongs to the RNase HII family.</text>
</comment>
<evidence type="ECO:0000256" key="13">
    <source>
        <dbReference type="ARBA" id="ARBA00023211"/>
    </source>
</evidence>
<keyword evidence="20" id="KW-1185">Reference proteome</keyword>
<dbReference type="InParanoid" id="U2FL65"/>
<organism evidence="19 20">
    <name type="scientific">Haloplasma contractile SSD-17B</name>
    <dbReference type="NCBI Taxonomy" id="1033810"/>
    <lineage>
        <taxon>Bacteria</taxon>
        <taxon>Bacillati</taxon>
        <taxon>Mycoplasmatota</taxon>
        <taxon>Mollicutes</taxon>
        <taxon>Haloplasmatales</taxon>
        <taxon>Haloplasmataceae</taxon>
        <taxon>Haloplasma</taxon>
    </lineage>
</organism>
<feature type="coiled-coil region" evidence="17">
    <location>
        <begin position="5"/>
        <end position="32"/>
    </location>
</feature>
<dbReference type="GO" id="GO:0030145">
    <property type="term" value="F:manganese ion binding"/>
    <property type="evidence" value="ECO:0007669"/>
    <property type="project" value="UniProtKB-UniRule"/>
</dbReference>
<dbReference type="eggNOG" id="COG0164">
    <property type="taxonomic scope" value="Bacteria"/>
</dbReference>
<dbReference type="SUPFAM" id="SSF53098">
    <property type="entry name" value="Ribonuclease H-like"/>
    <property type="match status" value="1"/>
</dbReference>
<evidence type="ECO:0000256" key="10">
    <source>
        <dbReference type="ARBA" id="ARBA00022723"/>
    </source>
</evidence>
<dbReference type="AlphaFoldDB" id="U2FL65"/>
<accession>U2FL65</accession>
<dbReference type="Proteomes" id="UP000005707">
    <property type="component" value="Unassembled WGS sequence"/>
</dbReference>
<comment type="subcellular location">
    <subcellularLocation>
        <location evidence="4 14">Cytoplasm</location>
    </subcellularLocation>
</comment>
<evidence type="ECO:0000256" key="2">
    <source>
        <dbReference type="ARBA" id="ARBA00001946"/>
    </source>
</evidence>
<evidence type="ECO:0000313" key="20">
    <source>
        <dbReference type="Proteomes" id="UP000005707"/>
    </source>
</evidence>
<dbReference type="InterPro" id="IPR022898">
    <property type="entry name" value="RNase_HII"/>
</dbReference>
<dbReference type="PANTHER" id="PTHR10954:SF18">
    <property type="entry name" value="RIBONUCLEASE HII"/>
    <property type="match status" value="1"/>
</dbReference>
<dbReference type="Gene3D" id="3.30.420.10">
    <property type="entry name" value="Ribonuclease H-like superfamily/Ribonuclease H"/>
    <property type="match status" value="1"/>
</dbReference>
<reference evidence="19 20" key="1">
    <citation type="journal article" date="2011" name="J. Bacteriol.">
        <title>Genome sequence of Haloplasma contractile, an unusual contractile bacterium from a deep-sea anoxic brine lake.</title>
        <authorList>
            <person name="Antunes A."/>
            <person name="Alam I."/>
            <person name="El Dorry H."/>
            <person name="Siam R."/>
            <person name="Robertson A."/>
            <person name="Bajic V.B."/>
            <person name="Stingl U."/>
        </authorList>
    </citation>
    <scope>NUCLEOTIDE SEQUENCE [LARGE SCALE GENOMIC DNA]</scope>
    <source>
        <strain evidence="19 20">SSD-17B</strain>
    </source>
</reference>
<sequence length="256" mass="28797">MVIGMTELNSLLKDLKNTLNEIEKNETSASKERSFEELSKKEQKEYNNYSKFLEMSAYEHDLFNQGVKYICGIDEVGRGPIAGPVVAAAVILPRDFYLPGLNDSKKLTAKKREQFYKEIISNAITYGIGVCTVNEIDHDNIYNATKVAMERAIKQLTIVPDHLLIDAMTLPIDHKQTSIIKGDAKSISIAAASIIAKVSRDQYMKKLSLRYPEYGFETNSGYGTKKHIDALNQHGITPIHRKSFEPVKTLLMPKLV</sequence>
<dbReference type="STRING" id="1033810.HLPCO_000151"/>
<dbReference type="GO" id="GO:0043137">
    <property type="term" value="P:DNA replication, removal of RNA primer"/>
    <property type="evidence" value="ECO:0007669"/>
    <property type="project" value="TreeGrafter"/>
</dbReference>
<evidence type="ECO:0000256" key="11">
    <source>
        <dbReference type="ARBA" id="ARBA00022759"/>
    </source>
</evidence>
<keyword evidence="13 14" id="KW-0464">Manganese</keyword>
<feature type="binding site" evidence="14 15">
    <location>
        <position position="166"/>
    </location>
    <ligand>
        <name>a divalent metal cation</name>
        <dbReference type="ChEBI" id="CHEBI:60240"/>
    </ligand>
</feature>
<keyword evidence="12 14" id="KW-0378">Hydrolase</keyword>
<dbReference type="GO" id="GO:0003723">
    <property type="term" value="F:RNA binding"/>
    <property type="evidence" value="ECO:0007669"/>
    <property type="project" value="UniProtKB-UniRule"/>
</dbReference>
<dbReference type="Pfam" id="PF01351">
    <property type="entry name" value="RNase_HII"/>
    <property type="match status" value="1"/>
</dbReference>
<evidence type="ECO:0000259" key="18">
    <source>
        <dbReference type="PROSITE" id="PS51975"/>
    </source>
</evidence>
<evidence type="ECO:0000256" key="1">
    <source>
        <dbReference type="ARBA" id="ARBA00000077"/>
    </source>
</evidence>
<keyword evidence="9 14" id="KW-0540">Nuclease</keyword>
<dbReference type="HAMAP" id="MF_00052_B">
    <property type="entry name" value="RNase_HII_B"/>
    <property type="match status" value="1"/>
</dbReference>
<evidence type="ECO:0000256" key="6">
    <source>
        <dbReference type="ARBA" id="ARBA00012180"/>
    </source>
</evidence>
<dbReference type="FunFam" id="3.30.420.10:FF:000006">
    <property type="entry name" value="Ribonuclease HII"/>
    <property type="match status" value="1"/>
</dbReference>
<dbReference type="PROSITE" id="PS51975">
    <property type="entry name" value="RNASE_H_2"/>
    <property type="match status" value="1"/>
</dbReference>
<dbReference type="NCBIfam" id="NF000594">
    <property type="entry name" value="PRK00015.1-1"/>
    <property type="match status" value="1"/>
</dbReference>
<protein>
    <recommendedName>
        <fullName evidence="7 14">Ribonuclease HII</fullName>
        <shortName evidence="14">RNase HII</shortName>
        <ecNumber evidence="6 14">3.1.26.4</ecNumber>
    </recommendedName>
</protein>
<dbReference type="CDD" id="cd07182">
    <property type="entry name" value="RNase_HII_bacteria_HII_like"/>
    <property type="match status" value="1"/>
</dbReference>
<feature type="domain" description="RNase H type-2" evidence="18">
    <location>
        <begin position="68"/>
        <end position="256"/>
    </location>
</feature>
<dbReference type="FunCoup" id="U2FL65">
    <property type="interactions" value="381"/>
</dbReference>
<evidence type="ECO:0000256" key="15">
    <source>
        <dbReference type="PROSITE-ProRule" id="PRU01319"/>
    </source>
</evidence>
<name>U2FL65_9MOLU</name>
<comment type="cofactor">
    <cofactor evidence="14 15">
        <name>Mn(2+)</name>
        <dbReference type="ChEBI" id="CHEBI:29035"/>
    </cofactor>
    <cofactor evidence="14 15">
        <name>Mg(2+)</name>
        <dbReference type="ChEBI" id="CHEBI:18420"/>
    </cofactor>
    <text evidence="14 15">Manganese or magnesium. Binds 1 divalent metal ion per monomer in the absence of substrate. May bind a second metal ion after substrate binding.</text>
</comment>
<dbReference type="EC" id="3.1.26.4" evidence="6 14"/>
<comment type="catalytic activity">
    <reaction evidence="1 14 15 16">
        <text>Endonucleolytic cleavage to 5'-phosphomonoester.</text>
        <dbReference type="EC" id="3.1.26.4"/>
    </reaction>
</comment>
<comment type="cofactor">
    <cofactor evidence="2">
        <name>Mg(2+)</name>
        <dbReference type="ChEBI" id="CHEBI:18420"/>
    </cofactor>
</comment>
<evidence type="ECO:0000256" key="3">
    <source>
        <dbReference type="ARBA" id="ARBA00004065"/>
    </source>
</evidence>
<proteinExistence type="inferred from homology"/>
<gene>
    <name evidence="14 19" type="primary">rnhB</name>
    <name evidence="19" type="ORF">HLPCO_000151</name>
</gene>
<evidence type="ECO:0000256" key="8">
    <source>
        <dbReference type="ARBA" id="ARBA00022490"/>
    </source>
</evidence>
<evidence type="ECO:0000256" key="7">
    <source>
        <dbReference type="ARBA" id="ARBA00019179"/>
    </source>
</evidence>
<evidence type="ECO:0000256" key="5">
    <source>
        <dbReference type="ARBA" id="ARBA00007383"/>
    </source>
</evidence>
<dbReference type="GO" id="GO:0032299">
    <property type="term" value="C:ribonuclease H2 complex"/>
    <property type="evidence" value="ECO:0007669"/>
    <property type="project" value="TreeGrafter"/>
</dbReference>
<dbReference type="GO" id="GO:0004523">
    <property type="term" value="F:RNA-DNA hybrid ribonuclease activity"/>
    <property type="evidence" value="ECO:0007669"/>
    <property type="project" value="UniProtKB-UniRule"/>
</dbReference>
<evidence type="ECO:0000256" key="4">
    <source>
        <dbReference type="ARBA" id="ARBA00004496"/>
    </source>
</evidence>
<feature type="binding site" evidence="14 15">
    <location>
        <position position="74"/>
    </location>
    <ligand>
        <name>a divalent metal cation</name>
        <dbReference type="ChEBI" id="CHEBI:60240"/>
    </ligand>
</feature>
<dbReference type="NCBIfam" id="NF000595">
    <property type="entry name" value="PRK00015.1-3"/>
    <property type="match status" value="1"/>
</dbReference>
<reference evidence="19 20" key="2">
    <citation type="journal article" date="2013" name="PLoS ONE">
        <title>INDIGO - INtegrated Data Warehouse of MIcrobial GenOmes with Examples from the Red Sea Extremophiles.</title>
        <authorList>
            <person name="Alam I."/>
            <person name="Antunes A."/>
            <person name="Kamau A.A."/>
            <person name="Ba Alawi W."/>
            <person name="Kalkatawi M."/>
            <person name="Stingl U."/>
            <person name="Bajic V.B."/>
        </authorList>
    </citation>
    <scope>NUCLEOTIDE SEQUENCE [LARGE SCALE GENOMIC DNA]</scope>
    <source>
        <strain evidence="19 20">SSD-17B</strain>
    </source>
</reference>
<comment type="function">
    <text evidence="3 14 16">Endonuclease that specifically degrades the RNA of RNA-DNA hybrids.</text>
</comment>
<keyword evidence="17" id="KW-0175">Coiled coil</keyword>
<keyword evidence="10 14" id="KW-0479">Metal-binding</keyword>
<evidence type="ECO:0000256" key="16">
    <source>
        <dbReference type="RuleBase" id="RU003515"/>
    </source>
</evidence>
<dbReference type="InterPro" id="IPR012337">
    <property type="entry name" value="RNaseH-like_sf"/>
</dbReference>
<dbReference type="InterPro" id="IPR001352">
    <property type="entry name" value="RNase_HII/HIII"/>
</dbReference>
<feature type="binding site" evidence="14 15">
    <location>
        <position position="75"/>
    </location>
    <ligand>
        <name>a divalent metal cation</name>
        <dbReference type="ChEBI" id="CHEBI:60240"/>
    </ligand>
</feature>
<comment type="caution">
    <text evidence="19">The sequence shown here is derived from an EMBL/GenBank/DDBJ whole genome shotgun (WGS) entry which is preliminary data.</text>
</comment>
<evidence type="ECO:0000256" key="9">
    <source>
        <dbReference type="ARBA" id="ARBA00022722"/>
    </source>
</evidence>
<dbReference type="GO" id="GO:0006298">
    <property type="term" value="P:mismatch repair"/>
    <property type="evidence" value="ECO:0007669"/>
    <property type="project" value="TreeGrafter"/>
</dbReference>
<dbReference type="EMBL" id="AFNU02000001">
    <property type="protein sequence ID" value="ERJ13500.1"/>
    <property type="molecule type" value="Genomic_DNA"/>
</dbReference>
<evidence type="ECO:0000256" key="17">
    <source>
        <dbReference type="SAM" id="Coils"/>
    </source>
</evidence>